<evidence type="ECO:0000259" key="3">
    <source>
        <dbReference type="Pfam" id="PF20581"/>
    </source>
</evidence>
<dbReference type="Proteomes" id="UP000247465">
    <property type="component" value="Chromosome"/>
</dbReference>
<feature type="transmembrane region" description="Helical" evidence="1">
    <location>
        <begin position="346"/>
        <end position="367"/>
    </location>
</feature>
<dbReference type="InterPro" id="IPR046712">
    <property type="entry name" value="DUF6785"/>
</dbReference>
<dbReference type="InterPro" id="IPR046711">
    <property type="entry name" value="DUF6784"/>
</dbReference>
<proteinExistence type="predicted"/>
<dbReference type="AlphaFoldDB" id="A0A2Z4AEA4"/>
<feature type="transmembrane region" description="Helical" evidence="1">
    <location>
        <begin position="670"/>
        <end position="694"/>
    </location>
</feature>
<evidence type="ECO:0000313" key="5">
    <source>
        <dbReference type="Proteomes" id="UP000247465"/>
    </source>
</evidence>
<feature type="transmembrane region" description="Helical" evidence="1">
    <location>
        <begin position="632"/>
        <end position="649"/>
    </location>
</feature>
<feature type="transmembrane region" description="Helical" evidence="1">
    <location>
        <begin position="579"/>
        <end position="596"/>
    </location>
</feature>
<evidence type="ECO:0000259" key="2">
    <source>
        <dbReference type="Pfam" id="PF20580"/>
    </source>
</evidence>
<feature type="transmembrane region" description="Helical" evidence="1">
    <location>
        <begin position="608"/>
        <end position="626"/>
    </location>
</feature>
<feature type="transmembrane region" description="Helical" evidence="1">
    <location>
        <begin position="811"/>
        <end position="840"/>
    </location>
</feature>
<dbReference type="EMBL" id="CP029803">
    <property type="protein sequence ID" value="AWT60471.1"/>
    <property type="molecule type" value="Genomic_DNA"/>
</dbReference>
<keyword evidence="1" id="KW-0812">Transmembrane</keyword>
<feature type="transmembrane region" description="Helical" evidence="1">
    <location>
        <begin position="779"/>
        <end position="799"/>
    </location>
</feature>
<accession>A0A2Z4AEA4</accession>
<feature type="domain" description="DUF6785" evidence="3">
    <location>
        <begin position="328"/>
        <end position="697"/>
    </location>
</feature>
<feature type="transmembrane region" description="Helical" evidence="1">
    <location>
        <begin position="515"/>
        <end position="534"/>
    </location>
</feature>
<evidence type="ECO:0000256" key="1">
    <source>
        <dbReference type="SAM" id="Phobius"/>
    </source>
</evidence>
<keyword evidence="1" id="KW-0472">Membrane</keyword>
<dbReference type="KEGG" id="mtar:DF168_01685"/>
<feature type="transmembrane region" description="Helical" evidence="1">
    <location>
        <begin position="464"/>
        <end position="489"/>
    </location>
</feature>
<dbReference type="Pfam" id="PF20580">
    <property type="entry name" value="DUF6784"/>
    <property type="match status" value="1"/>
</dbReference>
<name>A0A2Z4AEA4_9BACT</name>
<gene>
    <name evidence="4" type="ORF">DF168_01685</name>
</gene>
<organism evidence="4 5">
    <name type="scientific">Candidatus Moanibacter tarae</name>
    <dbReference type="NCBI Taxonomy" id="2200854"/>
    <lineage>
        <taxon>Bacteria</taxon>
        <taxon>Pseudomonadati</taxon>
        <taxon>Verrucomicrobiota</taxon>
        <taxon>Opitutia</taxon>
        <taxon>Puniceicoccales</taxon>
        <taxon>Puniceicoccales incertae sedis</taxon>
        <taxon>Candidatus Moanibacter</taxon>
    </lineage>
</organism>
<evidence type="ECO:0000313" key="4">
    <source>
        <dbReference type="EMBL" id="AWT60471.1"/>
    </source>
</evidence>
<feature type="transmembrane region" description="Helical" evidence="1">
    <location>
        <begin position="46"/>
        <end position="66"/>
    </location>
</feature>
<reference evidence="4 5" key="1">
    <citation type="submission" date="2018-06" db="EMBL/GenBank/DDBJ databases">
        <title>Draft Genome Sequence of a Novel Marine Bacterium Related to the Verrucomicrobia.</title>
        <authorList>
            <person name="Vosseberg J."/>
            <person name="Martijn J."/>
            <person name="Ettema T.J.G."/>
        </authorList>
    </citation>
    <scope>NUCLEOTIDE SEQUENCE [LARGE SCALE GENOMIC DNA]</scope>
    <source>
        <strain evidence="4">TARA_B100001123</strain>
    </source>
</reference>
<feature type="transmembrane region" description="Helical" evidence="1">
    <location>
        <begin position="78"/>
        <end position="99"/>
    </location>
</feature>
<sequence>MNFSVTRVLVFSLLTILLTSISIEVGSVFMGTVSEGGRTLGSHALSIPVFWAFLVLLFFCVVLKALARIKLLTRAELLCVLFAGLMASPIITVGFWRFAIPNMMAYPRAENFVGLDAVNPNLWPHGPNLTEGVLTKSTEMFMDTQGSVQWNYLTLSDGHIEQAPLIEHTSKSAKSRLRVYLPVGDRREDTVIPGQNYLISVLARAEGLTPGSYYYCRLYNGKNARFLQDAFSSSEEAEVTFQQKEGYRRLGTYGVVFPVQVQDSVILELGLNGTGRVVFRDLQVMNVEAIESAYRSRTVLLEKDLEGMTDTEQANRLIEPDNLFSFAGIHYLLTAYIPWRDWIRPLASWGSFLILTLAATFAIAAIMRREWIDHQRLPLPFAQIPAFFLGSKKQETDREPLLPDGWHNRFMWAGFAVTFIWCLLRGLHEINSNIPNLDINLRLNAYIENPYFQRMLAGLNLEVIALYLGMAMFLELNILMSLLVGFFLYRAQFLVGEFYGLTYQAGFPYQLDQRLSGYIVYSILIVFFSRKYIYRFLKTAVKGVGQGEEVLSNRQAILLLIASTGGIALWAKIIGMPVGGTLINFLVLLSIGLVAMRLRADCAVPGSVMFPHMYFFVAFAGGVAVIGDQGVMFAAIISVVLVYFGFLVIPGMQLEFLELGRRYGIKRGTIFLVNIVAVGGGFLIGGWIVLSGIYSNGMDSFPDAHYYAKGPWDSHYYLLNAEAVTDAPEISETSENPKIRPATWAVIYTGGLVSLVTFLRHSITGFWLHPGGIVLGSTWVMYHVWASLFVACLARFSVLRFGGAATVREKLLPFAAGIFLAAVTAQGFFFIINLFLFYVADSTQLQFGLL</sequence>
<feature type="transmembrane region" description="Helical" evidence="1">
    <location>
        <begin position="555"/>
        <end position="573"/>
    </location>
</feature>
<keyword evidence="1" id="KW-1133">Transmembrane helix</keyword>
<feature type="domain" description="DUF6784" evidence="2">
    <location>
        <begin position="746"/>
        <end position="835"/>
    </location>
</feature>
<dbReference type="Pfam" id="PF20581">
    <property type="entry name" value="DUF6785"/>
    <property type="match status" value="1"/>
</dbReference>
<protein>
    <submittedName>
        <fullName evidence="4">Uncharacterized protein</fullName>
    </submittedName>
</protein>